<dbReference type="EMBL" id="CP108110">
    <property type="protein sequence ID" value="WUQ85217.1"/>
    <property type="molecule type" value="Genomic_DNA"/>
</dbReference>
<reference evidence="2" key="1">
    <citation type="submission" date="2022-10" db="EMBL/GenBank/DDBJ databases">
        <title>The complete genomes of actinobacterial strains from the NBC collection.</title>
        <authorList>
            <person name="Joergensen T.S."/>
            <person name="Alvarez Arevalo M."/>
            <person name="Sterndorff E.B."/>
            <person name="Faurdal D."/>
            <person name="Vuksanovic O."/>
            <person name="Mourched A.-S."/>
            <person name="Charusanti P."/>
            <person name="Shaw S."/>
            <person name="Blin K."/>
            <person name="Weber T."/>
        </authorList>
    </citation>
    <scope>NUCLEOTIDE SEQUENCE</scope>
    <source>
        <strain evidence="2">NBC_00222</strain>
    </source>
</reference>
<dbReference type="SUPFAM" id="SSF111331">
    <property type="entry name" value="NAD kinase/diacylglycerol kinase-like"/>
    <property type="match status" value="1"/>
</dbReference>
<gene>
    <name evidence="2" type="ORF">OHA16_20970</name>
</gene>
<dbReference type="Proteomes" id="UP001432222">
    <property type="component" value="Chromosome"/>
</dbReference>
<dbReference type="Gene3D" id="3.40.50.10330">
    <property type="entry name" value="Probable inorganic polyphosphate/atp-NAD kinase, domain 1"/>
    <property type="match status" value="1"/>
</dbReference>
<proteinExistence type="predicted"/>
<dbReference type="InterPro" id="IPR016064">
    <property type="entry name" value="NAD/diacylglycerol_kinase_sf"/>
</dbReference>
<evidence type="ECO:0000256" key="1">
    <source>
        <dbReference type="SAM" id="MobiDB-lite"/>
    </source>
</evidence>
<dbReference type="RefSeq" id="WP_328956004.1">
    <property type="nucleotide sequence ID" value="NZ_CP108110.1"/>
</dbReference>
<keyword evidence="3" id="KW-1185">Reference proteome</keyword>
<name>A0ABZ1U5F8_9ACTN</name>
<accession>A0ABZ1U5F8</accession>
<organism evidence="2 3">
    <name type="scientific">Kitasatospora purpeofusca</name>
    <dbReference type="NCBI Taxonomy" id="67352"/>
    <lineage>
        <taxon>Bacteria</taxon>
        <taxon>Bacillati</taxon>
        <taxon>Actinomycetota</taxon>
        <taxon>Actinomycetes</taxon>
        <taxon>Kitasatosporales</taxon>
        <taxon>Streptomycetaceae</taxon>
        <taxon>Kitasatospora</taxon>
    </lineage>
</organism>
<keyword evidence="2" id="KW-0418">Kinase</keyword>
<feature type="region of interest" description="Disordered" evidence="1">
    <location>
        <begin position="180"/>
        <end position="226"/>
    </location>
</feature>
<evidence type="ECO:0000313" key="2">
    <source>
        <dbReference type="EMBL" id="WUQ85217.1"/>
    </source>
</evidence>
<dbReference type="InterPro" id="IPR017438">
    <property type="entry name" value="ATP-NAD_kinase_N"/>
</dbReference>
<dbReference type="GO" id="GO:0016301">
    <property type="term" value="F:kinase activity"/>
    <property type="evidence" value="ECO:0007669"/>
    <property type="project" value="UniProtKB-KW"/>
</dbReference>
<feature type="compositionally biased region" description="Gly residues" evidence="1">
    <location>
        <begin position="187"/>
        <end position="201"/>
    </location>
</feature>
<keyword evidence="2" id="KW-0808">Transferase</keyword>
<evidence type="ECO:0000313" key="3">
    <source>
        <dbReference type="Proteomes" id="UP001432222"/>
    </source>
</evidence>
<protein>
    <submittedName>
        <fullName evidence="2">Diacylglycerol kinase</fullName>
    </submittedName>
</protein>
<feature type="compositionally biased region" description="Basic and acidic residues" evidence="1">
    <location>
        <begin position="214"/>
        <end position="226"/>
    </location>
</feature>
<sequence length="323" mass="33249">MSSLSTPATGGPEPLLLLLDPAARQSDGESVRIAKDVLSGGTDVKVACPETPSELDRVLSHRGRRRPVVIGSDLALQRVLQALYRQRELGADPVGLVPVGRPEELAAARALGVPGAPVAAARAVLTGTARKLDLLVDDVGGVALGGVRISGSGTRRPVGRPGGWRSLWAKLAAAEQATALTPERTGAGAGPEHTGGTGGSTRAGRTRRTGPAGRPERIEPARGEHSARLRVEADGRLLADVHRPVRVVQVTLPSGAAAGEGVMEIVVRAPGALLRARAASISVAGRGFGYEADGRPVGPVRARTWTVHAGCWGLLLPVTQDAS</sequence>